<dbReference type="InterPro" id="IPR053876">
    <property type="entry name" value="Phage_int_M"/>
</dbReference>
<evidence type="ECO:0000259" key="6">
    <source>
        <dbReference type="PROSITE" id="PS51898"/>
    </source>
</evidence>
<evidence type="ECO:0000256" key="4">
    <source>
        <dbReference type="ARBA" id="ARBA00023172"/>
    </source>
</evidence>
<proteinExistence type="inferred from homology"/>
<dbReference type="Gene3D" id="3.30.160.390">
    <property type="entry name" value="Integrase, DNA-binding domain"/>
    <property type="match status" value="1"/>
</dbReference>
<accession>A0AA48KJ83</accession>
<feature type="domain" description="Core-binding (CB)" evidence="7">
    <location>
        <begin position="95"/>
        <end position="174"/>
    </location>
</feature>
<dbReference type="PANTHER" id="PTHR30629:SF2">
    <property type="entry name" value="PROPHAGE INTEGRASE INTS-RELATED"/>
    <property type="match status" value="1"/>
</dbReference>
<feature type="domain" description="Tyr recombinase" evidence="6">
    <location>
        <begin position="195"/>
        <end position="384"/>
    </location>
</feature>
<evidence type="ECO:0000256" key="3">
    <source>
        <dbReference type="ARBA" id="ARBA00023125"/>
    </source>
</evidence>
<dbReference type="Gene3D" id="1.10.443.10">
    <property type="entry name" value="Intergrase catalytic core"/>
    <property type="match status" value="1"/>
</dbReference>
<dbReference type="EMBL" id="AP027266">
    <property type="protein sequence ID" value="BDW86637.1"/>
    <property type="molecule type" value="Genomic_DNA"/>
</dbReference>
<dbReference type="InterPro" id="IPR010998">
    <property type="entry name" value="Integrase_recombinase_N"/>
</dbReference>
<keyword evidence="9" id="KW-1185">Reference proteome</keyword>
<dbReference type="PROSITE" id="PS51898">
    <property type="entry name" value="TYR_RECOMBINASE"/>
    <property type="match status" value="1"/>
</dbReference>
<evidence type="ECO:0000313" key="9">
    <source>
        <dbReference type="Proteomes" id="UP001337723"/>
    </source>
</evidence>
<dbReference type="Pfam" id="PF13356">
    <property type="entry name" value="Arm-DNA-bind_3"/>
    <property type="match status" value="1"/>
</dbReference>
<dbReference type="InterPro" id="IPR011010">
    <property type="entry name" value="DNA_brk_join_enz"/>
</dbReference>
<keyword evidence="4" id="KW-0233">DNA recombination</keyword>
<comment type="similarity">
    <text evidence="1">Belongs to the 'phage' integrase family.</text>
</comment>
<organism evidence="8 9">
    <name type="scientific">Roseicyclus marinus</name>
    <dbReference type="NCBI Taxonomy" id="2161673"/>
    <lineage>
        <taxon>Bacteria</taxon>
        <taxon>Pseudomonadati</taxon>
        <taxon>Pseudomonadota</taxon>
        <taxon>Alphaproteobacteria</taxon>
        <taxon>Rhodobacterales</taxon>
        <taxon>Roseobacteraceae</taxon>
        <taxon>Roseicyclus</taxon>
    </lineage>
</organism>
<evidence type="ECO:0000256" key="5">
    <source>
        <dbReference type="PROSITE-ProRule" id="PRU01248"/>
    </source>
</evidence>
<dbReference type="SUPFAM" id="SSF56349">
    <property type="entry name" value="DNA breaking-rejoining enzymes"/>
    <property type="match status" value="1"/>
</dbReference>
<dbReference type="PANTHER" id="PTHR30629">
    <property type="entry name" value="PROPHAGE INTEGRASE"/>
    <property type="match status" value="1"/>
</dbReference>
<dbReference type="KEGG" id="rmai:MACH21_28140"/>
<dbReference type="InterPro" id="IPR050808">
    <property type="entry name" value="Phage_Integrase"/>
</dbReference>
<sequence length="394" mass="44467">MPKTVERNLTDNVLRSAQGKEGRYDLYDAQVRGLGVRIGTSGTKSWFVMTRVAGRMTRRTIGHYPRIGLKEARIRGAEELAKMARGEMEAPAKRQCFHDVYREWLQRDQGGNKTVSQVKKAMELHVLPKLGQRRLDDIKKADVLKLIDGIRDSGAEVQANRVLAFLRRFFNWCLERDYLDGNPTLGIAKPTKEVARDRVLSPDEIARVLQAAEAIRYPFGPFVKLLILTGQRRDEVAGMRWREINDADCVWVLPAERSKNGKAHTVHLSDAAIAVLRSVPRIDGCELVFPATRVRRKTDEGEPAPVLPISGFSTTKRQLDELSGVTGWTLHDLRRSFATHCTEKLGVSPVVVDKVLNHQSGAVRGVAAVYQRGQYLEERRNALEAWGRWIEVKS</sequence>
<dbReference type="AlphaFoldDB" id="A0AA48KJ83"/>
<dbReference type="InterPro" id="IPR002104">
    <property type="entry name" value="Integrase_catalytic"/>
</dbReference>
<evidence type="ECO:0000313" key="8">
    <source>
        <dbReference type="EMBL" id="BDW86637.1"/>
    </source>
</evidence>
<dbReference type="InterPro" id="IPR044068">
    <property type="entry name" value="CB"/>
</dbReference>
<evidence type="ECO:0000259" key="7">
    <source>
        <dbReference type="PROSITE" id="PS51900"/>
    </source>
</evidence>
<dbReference type="InterPro" id="IPR038488">
    <property type="entry name" value="Integrase_DNA-bd_sf"/>
</dbReference>
<dbReference type="GO" id="GO:0015074">
    <property type="term" value="P:DNA integration"/>
    <property type="evidence" value="ECO:0007669"/>
    <property type="project" value="UniProtKB-KW"/>
</dbReference>
<keyword evidence="3 5" id="KW-0238">DNA-binding</keyword>
<protein>
    <submittedName>
        <fullName evidence="8">Integrase</fullName>
    </submittedName>
</protein>
<dbReference type="InterPro" id="IPR025166">
    <property type="entry name" value="Integrase_DNA_bind_dom"/>
</dbReference>
<keyword evidence="2" id="KW-0229">DNA integration</keyword>
<dbReference type="GO" id="GO:0003677">
    <property type="term" value="F:DNA binding"/>
    <property type="evidence" value="ECO:0007669"/>
    <property type="project" value="UniProtKB-UniRule"/>
</dbReference>
<dbReference type="Gene3D" id="1.10.150.130">
    <property type="match status" value="1"/>
</dbReference>
<gene>
    <name evidence="8" type="ORF">MACH21_28140</name>
</gene>
<evidence type="ECO:0000256" key="2">
    <source>
        <dbReference type="ARBA" id="ARBA00022908"/>
    </source>
</evidence>
<name>A0AA48KJ83_9RHOB</name>
<dbReference type="CDD" id="cd00801">
    <property type="entry name" value="INT_P4_C"/>
    <property type="match status" value="1"/>
</dbReference>
<dbReference type="InterPro" id="IPR013762">
    <property type="entry name" value="Integrase-like_cat_sf"/>
</dbReference>
<dbReference type="Pfam" id="PF22022">
    <property type="entry name" value="Phage_int_M"/>
    <property type="match status" value="1"/>
</dbReference>
<dbReference type="GO" id="GO:0006310">
    <property type="term" value="P:DNA recombination"/>
    <property type="evidence" value="ECO:0007669"/>
    <property type="project" value="UniProtKB-KW"/>
</dbReference>
<dbReference type="RefSeq" id="WP_338272629.1">
    <property type="nucleotide sequence ID" value="NZ_AP027266.1"/>
</dbReference>
<dbReference type="Proteomes" id="UP001337723">
    <property type="component" value="Chromosome"/>
</dbReference>
<evidence type="ECO:0000256" key="1">
    <source>
        <dbReference type="ARBA" id="ARBA00008857"/>
    </source>
</evidence>
<dbReference type="PROSITE" id="PS51900">
    <property type="entry name" value="CB"/>
    <property type="match status" value="1"/>
</dbReference>
<reference evidence="8 9" key="1">
    <citation type="submission" date="2023-01" db="EMBL/GenBank/DDBJ databases">
        <title>Complete genome sequence of Roseicyclus marinus strain Dej080120_10.</title>
        <authorList>
            <person name="Ueki S."/>
            <person name="Maruyama F."/>
        </authorList>
    </citation>
    <scope>NUCLEOTIDE SEQUENCE [LARGE SCALE GENOMIC DNA]</scope>
    <source>
        <strain evidence="8 9">Dej080120_10</strain>
    </source>
</reference>
<dbReference type="Pfam" id="PF00589">
    <property type="entry name" value="Phage_integrase"/>
    <property type="match status" value="1"/>
</dbReference>